<feature type="transmembrane region" description="Helical" evidence="1">
    <location>
        <begin position="12"/>
        <end position="32"/>
    </location>
</feature>
<sequence>MYEFFRGLGREIVNAIVSIANFFSGIIQDIWIALKNFLSKLFETVILFFQGVWYLIAKVFDIVVLVVQVIFGLFKLVWGVVAGIFQTFSSLMGFSGSTDYYYLPHAYQSGWDEVIKLLSKTGFNTLAAIIAVFVWMATAYAIIRIAGSER</sequence>
<dbReference type="STRING" id="1121421.SAMN02745123_03607"/>
<dbReference type="RefSeq" id="WP_072917127.1">
    <property type="nucleotide sequence ID" value="NZ_FRAR01000030.1"/>
</dbReference>
<evidence type="ECO:0000313" key="2">
    <source>
        <dbReference type="EMBL" id="SHK92507.1"/>
    </source>
</evidence>
<keyword evidence="3" id="KW-1185">Reference proteome</keyword>
<dbReference type="Proteomes" id="UP000183997">
    <property type="component" value="Unassembled WGS sequence"/>
</dbReference>
<keyword evidence="1" id="KW-0472">Membrane</keyword>
<evidence type="ECO:0000256" key="1">
    <source>
        <dbReference type="SAM" id="Phobius"/>
    </source>
</evidence>
<reference evidence="3" key="1">
    <citation type="submission" date="2016-11" db="EMBL/GenBank/DDBJ databases">
        <authorList>
            <person name="Varghese N."/>
            <person name="Submissions S."/>
        </authorList>
    </citation>
    <scope>NUCLEOTIDE SEQUENCE [LARGE SCALE GENOMIC DNA]</scope>
    <source>
        <strain evidence="3">DSM 10349</strain>
    </source>
</reference>
<dbReference type="AlphaFoldDB" id="A0A1M6WFL9"/>
<feature type="transmembrane region" description="Helical" evidence="1">
    <location>
        <begin position="81"/>
        <end position="103"/>
    </location>
</feature>
<protein>
    <submittedName>
        <fullName evidence="2">Uncharacterized protein</fullName>
    </submittedName>
</protein>
<keyword evidence="1" id="KW-0812">Transmembrane</keyword>
<organism evidence="2 3">
    <name type="scientific">Desulforamulus aeronauticus DSM 10349</name>
    <dbReference type="NCBI Taxonomy" id="1121421"/>
    <lineage>
        <taxon>Bacteria</taxon>
        <taxon>Bacillati</taxon>
        <taxon>Bacillota</taxon>
        <taxon>Clostridia</taxon>
        <taxon>Eubacteriales</taxon>
        <taxon>Peptococcaceae</taxon>
        <taxon>Desulforamulus</taxon>
    </lineage>
</organism>
<dbReference type="OrthoDB" id="1807538at2"/>
<dbReference type="EMBL" id="FRAR01000030">
    <property type="protein sequence ID" value="SHK92507.1"/>
    <property type="molecule type" value="Genomic_DNA"/>
</dbReference>
<gene>
    <name evidence="2" type="ORF">SAMN02745123_03607</name>
</gene>
<accession>A0A1M6WFL9</accession>
<feature type="transmembrane region" description="Helical" evidence="1">
    <location>
        <begin position="52"/>
        <end position="74"/>
    </location>
</feature>
<feature type="transmembrane region" description="Helical" evidence="1">
    <location>
        <begin position="123"/>
        <end position="143"/>
    </location>
</feature>
<proteinExistence type="predicted"/>
<name>A0A1M6WFL9_9FIRM</name>
<keyword evidence="1" id="KW-1133">Transmembrane helix</keyword>
<evidence type="ECO:0000313" key="3">
    <source>
        <dbReference type="Proteomes" id="UP000183997"/>
    </source>
</evidence>